<sequence length="86" mass="8338">MTGTSCLTHTPPTARRGAIAFDADLVVNTRRDGETRVNYGMRLGAATRLAPGGVTAAAAGVRGGGGGGARAEGGGARADGRSGVVG</sequence>
<evidence type="ECO:0000313" key="2">
    <source>
        <dbReference type="EMBL" id="KAG2425671.1"/>
    </source>
</evidence>
<reference evidence="2" key="1">
    <citation type="journal article" date="2020" name="bioRxiv">
        <title>Comparative genomics of Chlamydomonas.</title>
        <authorList>
            <person name="Craig R.J."/>
            <person name="Hasan A.R."/>
            <person name="Ness R.W."/>
            <person name="Keightley P.D."/>
        </authorList>
    </citation>
    <scope>NUCLEOTIDE SEQUENCE</scope>
    <source>
        <strain evidence="2">SAG 7.73</strain>
    </source>
</reference>
<gene>
    <name evidence="2" type="ORF">HXX76_013513</name>
</gene>
<comment type="caution">
    <text evidence="2">The sequence shown here is derived from an EMBL/GenBank/DDBJ whole genome shotgun (WGS) entry which is preliminary data.</text>
</comment>
<proteinExistence type="predicted"/>
<keyword evidence="3" id="KW-1185">Reference proteome</keyword>
<evidence type="ECO:0000256" key="1">
    <source>
        <dbReference type="SAM" id="MobiDB-lite"/>
    </source>
</evidence>
<protein>
    <submittedName>
        <fullName evidence="2">Uncharacterized protein</fullName>
    </submittedName>
</protein>
<organism evidence="2 3">
    <name type="scientific">Chlamydomonas incerta</name>
    <dbReference type="NCBI Taxonomy" id="51695"/>
    <lineage>
        <taxon>Eukaryota</taxon>
        <taxon>Viridiplantae</taxon>
        <taxon>Chlorophyta</taxon>
        <taxon>core chlorophytes</taxon>
        <taxon>Chlorophyceae</taxon>
        <taxon>CS clade</taxon>
        <taxon>Chlamydomonadales</taxon>
        <taxon>Chlamydomonadaceae</taxon>
        <taxon>Chlamydomonas</taxon>
    </lineage>
</organism>
<dbReference type="EMBL" id="JAEHOC010000053">
    <property type="protein sequence ID" value="KAG2425671.1"/>
    <property type="molecule type" value="Genomic_DNA"/>
</dbReference>
<dbReference type="AlphaFoldDB" id="A0A835SHJ3"/>
<feature type="region of interest" description="Disordered" evidence="1">
    <location>
        <begin position="61"/>
        <end position="86"/>
    </location>
</feature>
<accession>A0A835SHJ3</accession>
<evidence type="ECO:0000313" key="3">
    <source>
        <dbReference type="Proteomes" id="UP000650467"/>
    </source>
</evidence>
<name>A0A835SHJ3_CHLIN</name>
<dbReference type="Proteomes" id="UP000650467">
    <property type="component" value="Unassembled WGS sequence"/>
</dbReference>